<evidence type="ECO:0000313" key="5">
    <source>
        <dbReference type="EMBL" id="GFH57313.1"/>
    </source>
</evidence>
<dbReference type="PRINTS" id="PR00886">
    <property type="entry name" value="HIGHMOBLTY12"/>
</dbReference>
<dbReference type="InterPro" id="IPR050342">
    <property type="entry name" value="HMGB"/>
</dbReference>
<dbReference type="Gene3D" id="1.10.30.10">
    <property type="entry name" value="High mobility group box domain"/>
    <property type="match status" value="3"/>
</dbReference>
<keyword evidence="2" id="KW-0539">Nucleus</keyword>
<gene>
    <name evidence="5" type="ORF">CTEN210_13789</name>
</gene>
<feature type="DNA-binding region" description="HMG box" evidence="2">
    <location>
        <begin position="12"/>
        <end position="80"/>
    </location>
</feature>
<dbReference type="AlphaFoldDB" id="A0AAD3D3X9"/>
<keyword evidence="6" id="KW-1185">Reference proteome</keyword>
<feature type="DNA-binding region" description="HMG box" evidence="2">
    <location>
        <begin position="122"/>
        <end position="189"/>
    </location>
</feature>
<evidence type="ECO:0000256" key="2">
    <source>
        <dbReference type="PROSITE-ProRule" id="PRU00267"/>
    </source>
</evidence>
<dbReference type="GO" id="GO:0003677">
    <property type="term" value="F:DNA binding"/>
    <property type="evidence" value="ECO:0007669"/>
    <property type="project" value="UniProtKB-UniRule"/>
</dbReference>
<dbReference type="EMBL" id="BLLK01000058">
    <property type="protein sequence ID" value="GFH57313.1"/>
    <property type="molecule type" value="Genomic_DNA"/>
</dbReference>
<dbReference type="SUPFAM" id="SSF47095">
    <property type="entry name" value="HMG-box"/>
    <property type="match status" value="3"/>
</dbReference>
<dbReference type="Proteomes" id="UP001054902">
    <property type="component" value="Unassembled WGS sequence"/>
</dbReference>
<evidence type="ECO:0000259" key="4">
    <source>
        <dbReference type="PROSITE" id="PS50118"/>
    </source>
</evidence>
<feature type="region of interest" description="Disordered" evidence="3">
    <location>
        <begin position="194"/>
        <end position="223"/>
    </location>
</feature>
<dbReference type="GO" id="GO:0005634">
    <property type="term" value="C:nucleus"/>
    <property type="evidence" value="ECO:0007669"/>
    <property type="project" value="UniProtKB-UniRule"/>
</dbReference>
<feature type="region of interest" description="Disordered" evidence="3">
    <location>
        <begin position="96"/>
        <end position="120"/>
    </location>
</feature>
<dbReference type="PANTHER" id="PTHR48112">
    <property type="entry name" value="HIGH MOBILITY GROUP PROTEIN DSP1"/>
    <property type="match status" value="1"/>
</dbReference>
<name>A0AAD3D3X9_9STRA</name>
<dbReference type="PROSITE" id="PS50118">
    <property type="entry name" value="HMG_BOX_2"/>
    <property type="match status" value="3"/>
</dbReference>
<evidence type="ECO:0000313" key="6">
    <source>
        <dbReference type="Proteomes" id="UP001054902"/>
    </source>
</evidence>
<feature type="compositionally biased region" description="Basic and acidic residues" evidence="3">
    <location>
        <begin position="309"/>
        <end position="322"/>
    </location>
</feature>
<keyword evidence="1 2" id="KW-0238">DNA-binding</keyword>
<evidence type="ECO:0000256" key="1">
    <source>
        <dbReference type="ARBA" id="ARBA00023125"/>
    </source>
</evidence>
<feature type="domain" description="HMG box" evidence="4">
    <location>
        <begin position="12"/>
        <end position="80"/>
    </location>
</feature>
<reference evidence="5 6" key="1">
    <citation type="journal article" date="2021" name="Sci. Rep.">
        <title>The genome of the diatom Chaetoceros tenuissimus carries an ancient integrated fragment of an extant virus.</title>
        <authorList>
            <person name="Hongo Y."/>
            <person name="Kimura K."/>
            <person name="Takaki Y."/>
            <person name="Yoshida Y."/>
            <person name="Baba S."/>
            <person name="Kobayashi G."/>
            <person name="Nagasaki K."/>
            <person name="Hano T."/>
            <person name="Tomaru Y."/>
        </authorList>
    </citation>
    <scope>NUCLEOTIDE SEQUENCE [LARGE SCALE GENOMIC DNA]</scope>
    <source>
        <strain evidence="5 6">NIES-3715</strain>
    </source>
</reference>
<feature type="domain" description="HMG box" evidence="4">
    <location>
        <begin position="122"/>
        <end position="189"/>
    </location>
</feature>
<dbReference type="InterPro" id="IPR036910">
    <property type="entry name" value="HMG_box_dom_sf"/>
</dbReference>
<accession>A0AAD3D3X9</accession>
<dbReference type="Pfam" id="PF00505">
    <property type="entry name" value="HMG_box"/>
    <property type="match status" value="3"/>
</dbReference>
<protein>
    <submittedName>
        <fullName evidence="5">High mobility group protein B2</fullName>
    </submittedName>
</protein>
<comment type="caution">
    <text evidence="5">The sequence shown here is derived from an EMBL/GenBank/DDBJ whole genome shotgun (WGS) entry which is preliminary data.</text>
</comment>
<dbReference type="InterPro" id="IPR009071">
    <property type="entry name" value="HMG_box_dom"/>
</dbReference>
<sequence length="350" mass="40795">MTKTPKRDPAFPNPNRSAFQMYQEEMADIFRERNPELSCEQLILYTETMFERMPFMEKCTWMSKAEDDRNRFMQEMEQYRPSSGYDMNGNLIEAVSPVKSKSEENSKSTPSRKGNRKDPRYPKRALSAYMLYQNHIRKEAKNDPSITFGEIATIASDKFKAMTEEERSEWVTKSKKDKERFDRELKKYKPSEGYDYNGNLIEKENGSGKKRKPRPLKDANSPKRAAGAYVFFANEMRPKLQEENPGVKFVDIGKILGEKWRSLTTEERAPFDKLSAEDKARYRREIKIYKEQRQEKSQSDEDSSQCARTESDDSIRGTHSRENSFSSIKSSQLKDEGFDSNVKTVVSHSI</sequence>
<feature type="DNA-binding region" description="HMG box" evidence="2">
    <location>
        <begin position="222"/>
        <end position="290"/>
    </location>
</feature>
<feature type="region of interest" description="Disordered" evidence="3">
    <location>
        <begin position="289"/>
        <end position="337"/>
    </location>
</feature>
<feature type="domain" description="HMG box" evidence="4">
    <location>
        <begin position="222"/>
        <end position="290"/>
    </location>
</feature>
<evidence type="ECO:0000256" key="3">
    <source>
        <dbReference type="SAM" id="MobiDB-lite"/>
    </source>
</evidence>
<dbReference type="SMART" id="SM00398">
    <property type="entry name" value="HMG"/>
    <property type="match status" value="3"/>
</dbReference>
<proteinExistence type="predicted"/>
<organism evidence="5 6">
    <name type="scientific">Chaetoceros tenuissimus</name>
    <dbReference type="NCBI Taxonomy" id="426638"/>
    <lineage>
        <taxon>Eukaryota</taxon>
        <taxon>Sar</taxon>
        <taxon>Stramenopiles</taxon>
        <taxon>Ochrophyta</taxon>
        <taxon>Bacillariophyta</taxon>
        <taxon>Coscinodiscophyceae</taxon>
        <taxon>Chaetocerotophycidae</taxon>
        <taxon>Chaetocerotales</taxon>
        <taxon>Chaetocerotaceae</taxon>
        <taxon>Chaetoceros</taxon>
    </lineage>
</organism>
<feature type="compositionally biased region" description="Basic and acidic residues" evidence="3">
    <location>
        <begin position="289"/>
        <end position="299"/>
    </location>
</feature>
<dbReference type="PANTHER" id="PTHR48112:SF22">
    <property type="entry name" value="MITOCHONDRIAL TRANSCRIPTION FACTOR A, ISOFORM B"/>
    <property type="match status" value="1"/>
</dbReference>